<gene>
    <name evidence="9" type="ORF">H5P28_06525</name>
</gene>
<dbReference type="InterPro" id="IPR001173">
    <property type="entry name" value="Glyco_trans_2-like"/>
</dbReference>
<keyword evidence="7" id="KW-0472">Membrane</keyword>
<dbReference type="InterPro" id="IPR050256">
    <property type="entry name" value="Glycosyltransferase_2"/>
</dbReference>
<accession>A0A842HBS3</accession>
<organism evidence="9 10">
    <name type="scientific">Ruficoccus amylovorans</name>
    <dbReference type="NCBI Taxonomy" id="1804625"/>
    <lineage>
        <taxon>Bacteria</taxon>
        <taxon>Pseudomonadati</taxon>
        <taxon>Verrucomicrobiota</taxon>
        <taxon>Opitutia</taxon>
        <taxon>Puniceicoccales</taxon>
        <taxon>Cerasicoccaceae</taxon>
        <taxon>Ruficoccus</taxon>
    </lineage>
</organism>
<dbReference type="PANTHER" id="PTHR48090">
    <property type="entry name" value="UNDECAPRENYL-PHOSPHATE 4-DEOXY-4-FORMAMIDO-L-ARABINOSE TRANSFERASE-RELATED"/>
    <property type="match status" value="1"/>
</dbReference>
<dbReference type="SUPFAM" id="SSF53448">
    <property type="entry name" value="Nucleotide-diphospho-sugar transferases"/>
    <property type="match status" value="1"/>
</dbReference>
<keyword evidence="2" id="KW-0328">Glycosyltransferase</keyword>
<keyword evidence="3 9" id="KW-0808">Transferase</keyword>
<dbReference type="GO" id="GO:0009103">
    <property type="term" value="P:lipopolysaccharide biosynthetic process"/>
    <property type="evidence" value="ECO:0007669"/>
    <property type="project" value="UniProtKB-KW"/>
</dbReference>
<keyword evidence="10" id="KW-1185">Reference proteome</keyword>
<dbReference type="Proteomes" id="UP000546464">
    <property type="component" value="Unassembled WGS sequence"/>
</dbReference>
<evidence type="ECO:0000256" key="7">
    <source>
        <dbReference type="ARBA" id="ARBA00023136"/>
    </source>
</evidence>
<dbReference type="CDD" id="cd04187">
    <property type="entry name" value="DPM1_like_bac"/>
    <property type="match status" value="1"/>
</dbReference>
<evidence type="ECO:0000256" key="2">
    <source>
        <dbReference type="ARBA" id="ARBA00022676"/>
    </source>
</evidence>
<dbReference type="GO" id="GO:0099621">
    <property type="term" value="F:undecaprenyl-phosphate 4-deoxy-4-formamido-L-arabinose transferase activity"/>
    <property type="evidence" value="ECO:0007669"/>
    <property type="project" value="TreeGrafter"/>
</dbReference>
<dbReference type="PANTHER" id="PTHR48090:SF3">
    <property type="entry name" value="UNDECAPRENYL-PHOSPHATE 4-DEOXY-4-FORMAMIDO-L-ARABINOSE TRANSFERASE"/>
    <property type="match status" value="1"/>
</dbReference>
<dbReference type="AlphaFoldDB" id="A0A842HBS3"/>
<dbReference type="GO" id="GO:0005886">
    <property type="term" value="C:plasma membrane"/>
    <property type="evidence" value="ECO:0007669"/>
    <property type="project" value="TreeGrafter"/>
</dbReference>
<sequence length="233" mass="26220">MRPEFSIIIPFYNEEESVVAVLEEVRRCQPEAEIIAVDDGSSDATWEKICSVQGIRGLRPSANRGQSAAMYAGLQRATAPVVGLMDGDGQNDPADFAKLLSAMNEGVDVVVGYRAKRKDTFSRRAASKIANRIRRMFLDDGVRDTGCSLKVFRREAVQYLVPFNGLHRYLPAIFKKAGLRIAEVPVNHRPRELGVSKYTNWDRALRGIYDLIGVSWLLKRKVHYPSIEENLHD</sequence>
<keyword evidence="6" id="KW-1133">Transmembrane helix</keyword>
<evidence type="ECO:0000259" key="8">
    <source>
        <dbReference type="Pfam" id="PF00535"/>
    </source>
</evidence>
<keyword evidence="4" id="KW-0812">Transmembrane</keyword>
<evidence type="ECO:0000313" key="10">
    <source>
        <dbReference type="Proteomes" id="UP000546464"/>
    </source>
</evidence>
<evidence type="ECO:0000256" key="5">
    <source>
        <dbReference type="ARBA" id="ARBA00022985"/>
    </source>
</evidence>
<keyword evidence="1" id="KW-1003">Cell membrane</keyword>
<name>A0A842HBS3_9BACT</name>
<dbReference type="Gene3D" id="3.90.550.10">
    <property type="entry name" value="Spore Coat Polysaccharide Biosynthesis Protein SpsA, Chain A"/>
    <property type="match status" value="1"/>
</dbReference>
<dbReference type="Pfam" id="PF00535">
    <property type="entry name" value="Glycos_transf_2"/>
    <property type="match status" value="1"/>
</dbReference>
<evidence type="ECO:0000256" key="6">
    <source>
        <dbReference type="ARBA" id="ARBA00022989"/>
    </source>
</evidence>
<feature type="domain" description="Glycosyltransferase 2-like" evidence="8">
    <location>
        <begin position="6"/>
        <end position="158"/>
    </location>
</feature>
<proteinExistence type="predicted"/>
<evidence type="ECO:0000313" key="9">
    <source>
        <dbReference type="EMBL" id="MBC2593913.1"/>
    </source>
</evidence>
<dbReference type="RefSeq" id="WP_185674902.1">
    <property type="nucleotide sequence ID" value="NZ_JACHVB010000020.1"/>
</dbReference>
<evidence type="ECO:0000256" key="3">
    <source>
        <dbReference type="ARBA" id="ARBA00022679"/>
    </source>
</evidence>
<keyword evidence="5" id="KW-0448">Lipopolysaccharide biosynthesis</keyword>
<protein>
    <submittedName>
        <fullName evidence="9">Glycosyltransferase family 2 protein</fullName>
    </submittedName>
</protein>
<evidence type="ECO:0000256" key="1">
    <source>
        <dbReference type="ARBA" id="ARBA00022475"/>
    </source>
</evidence>
<comment type="caution">
    <text evidence="9">The sequence shown here is derived from an EMBL/GenBank/DDBJ whole genome shotgun (WGS) entry which is preliminary data.</text>
</comment>
<reference evidence="9 10" key="1">
    <citation type="submission" date="2020-07" db="EMBL/GenBank/DDBJ databases">
        <authorList>
            <person name="Feng X."/>
        </authorList>
    </citation>
    <scope>NUCLEOTIDE SEQUENCE [LARGE SCALE GENOMIC DNA]</scope>
    <source>
        <strain evidence="9 10">JCM31066</strain>
    </source>
</reference>
<dbReference type="EMBL" id="JACHVB010000020">
    <property type="protein sequence ID" value="MBC2593913.1"/>
    <property type="molecule type" value="Genomic_DNA"/>
</dbReference>
<evidence type="ECO:0000256" key="4">
    <source>
        <dbReference type="ARBA" id="ARBA00022692"/>
    </source>
</evidence>
<dbReference type="InterPro" id="IPR029044">
    <property type="entry name" value="Nucleotide-diphossugar_trans"/>
</dbReference>